<dbReference type="InParanoid" id="A0A482XRT7"/>
<keyword evidence="1" id="KW-0175">Coiled coil</keyword>
<dbReference type="AlphaFoldDB" id="A0A482XRT7"/>
<evidence type="ECO:0000256" key="1">
    <source>
        <dbReference type="SAM" id="Coils"/>
    </source>
</evidence>
<gene>
    <name evidence="3" type="ORF">LSTR_LSTR003245</name>
</gene>
<dbReference type="CDD" id="cd07429">
    <property type="entry name" value="Cby_like"/>
    <property type="match status" value="1"/>
</dbReference>
<dbReference type="STRING" id="195883.A0A482XRT7"/>
<feature type="coiled-coil region" evidence="1">
    <location>
        <begin position="71"/>
        <end position="126"/>
    </location>
</feature>
<keyword evidence="4" id="KW-1185">Reference proteome</keyword>
<evidence type="ECO:0000313" key="4">
    <source>
        <dbReference type="Proteomes" id="UP000291343"/>
    </source>
</evidence>
<feature type="region of interest" description="Disordered" evidence="2">
    <location>
        <begin position="1"/>
        <end position="25"/>
    </location>
</feature>
<evidence type="ECO:0008006" key="5">
    <source>
        <dbReference type="Google" id="ProtNLM"/>
    </source>
</evidence>
<dbReference type="InterPro" id="IPR028118">
    <property type="entry name" value="Chibby_fam"/>
</dbReference>
<organism evidence="3 4">
    <name type="scientific">Laodelphax striatellus</name>
    <name type="common">Small brown planthopper</name>
    <name type="synonym">Delphax striatella</name>
    <dbReference type="NCBI Taxonomy" id="195883"/>
    <lineage>
        <taxon>Eukaryota</taxon>
        <taxon>Metazoa</taxon>
        <taxon>Ecdysozoa</taxon>
        <taxon>Arthropoda</taxon>
        <taxon>Hexapoda</taxon>
        <taxon>Insecta</taxon>
        <taxon>Pterygota</taxon>
        <taxon>Neoptera</taxon>
        <taxon>Paraneoptera</taxon>
        <taxon>Hemiptera</taxon>
        <taxon>Auchenorrhyncha</taxon>
        <taxon>Fulgoroidea</taxon>
        <taxon>Delphacidae</taxon>
        <taxon>Criomorphinae</taxon>
        <taxon>Laodelphax</taxon>
    </lineage>
</organism>
<name>A0A482XRT7_LAOST</name>
<dbReference type="PANTHER" id="PTHR21533:SF19">
    <property type="entry name" value="LEUCINE-RICH PROTEIN"/>
    <property type="match status" value="1"/>
</dbReference>
<dbReference type="OrthoDB" id="2145765at2759"/>
<dbReference type="Pfam" id="PF14645">
    <property type="entry name" value="Chibby"/>
    <property type="match status" value="1"/>
</dbReference>
<dbReference type="Proteomes" id="UP000291343">
    <property type="component" value="Unassembled WGS sequence"/>
</dbReference>
<dbReference type="SMR" id="A0A482XRT7"/>
<evidence type="ECO:0000313" key="3">
    <source>
        <dbReference type="EMBL" id="RZF48865.1"/>
    </source>
</evidence>
<protein>
    <recommendedName>
        <fullName evidence="5">Chibby</fullName>
    </recommendedName>
</protein>
<dbReference type="PANTHER" id="PTHR21533">
    <property type="entry name" value="LEUCINE-RICH PROTEIN"/>
    <property type="match status" value="1"/>
</dbReference>
<comment type="caution">
    <text evidence="3">The sequence shown here is derived from an EMBL/GenBank/DDBJ whole genome shotgun (WGS) entry which is preliminary data.</text>
</comment>
<dbReference type="EMBL" id="QKKF02000897">
    <property type="protein sequence ID" value="RZF48865.1"/>
    <property type="molecule type" value="Genomic_DNA"/>
</dbReference>
<sequence length="126" mass="15038">MPLFSNKFAPKKTPPRKSTTDSWRKSERRDLIQFDADFGPIKLKLGEHECVFEDGEWIPETGLEGERHRENEQLKKQMLRLKEENNLLRLRTEVLLDMLTQTTAEAHIHEKELKQLRQDMRHSMKK</sequence>
<accession>A0A482XRT7</accession>
<reference evidence="3 4" key="1">
    <citation type="journal article" date="2017" name="Gigascience">
        <title>Genome sequence of the small brown planthopper, Laodelphax striatellus.</title>
        <authorList>
            <person name="Zhu J."/>
            <person name="Jiang F."/>
            <person name="Wang X."/>
            <person name="Yang P."/>
            <person name="Bao Y."/>
            <person name="Zhao W."/>
            <person name="Wang W."/>
            <person name="Lu H."/>
            <person name="Wang Q."/>
            <person name="Cui N."/>
            <person name="Li J."/>
            <person name="Chen X."/>
            <person name="Luo L."/>
            <person name="Yu J."/>
            <person name="Kang L."/>
            <person name="Cui F."/>
        </authorList>
    </citation>
    <scope>NUCLEOTIDE SEQUENCE [LARGE SCALE GENOMIC DNA]</scope>
    <source>
        <strain evidence="3">Lst14</strain>
    </source>
</reference>
<evidence type="ECO:0000256" key="2">
    <source>
        <dbReference type="SAM" id="MobiDB-lite"/>
    </source>
</evidence>
<proteinExistence type="predicted"/>
<dbReference type="FunCoup" id="A0A482XRT7">
    <property type="interactions" value="98"/>
</dbReference>